<name>G0S340_CHATD</name>
<evidence type="ECO:0000256" key="5">
    <source>
        <dbReference type="ARBA" id="ARBA00023242"/>
    </source>
</evidence>
<protein>
    <recommendedName>
        <fullName evidence="3 6">DNA replication complex GINS protein PSF3</fullName>
    </recommendedName>
</protein>
<keyword evidence="4 6" id="KW-0235">DNA replication</keyword>
<sequence length="196" mass="21628">MSYYDIDAILTDAEKIPCTFQLDIPDLGYLDNAPDRPLKAGTKVNLPFWLAEMLAIANAGDVDGKQYITFDLPPALSNDVVQALKADPRSVPLRDQSAHFYALATRMMELSDEPELASVLRKTFVTRASEIALHARKVGGVGHSKGKGSEEGSNLGIGGAGEEFLRGLDEWERKLFRKAHDGAKATKEWMETIKRH</sequence>
<evidence type="ECO:0000256" key="3">
    <source>
        <dbReference type="ARBA" id="ARBA00015140"/>
    </source>
</evidence>
<dbReference type="Pfam" id="PF05916">
    <property type="entry name" value="Sld5"/>
    <property type="match status" value="1"/>
</dbReference>
<proteinExistence type="inferred from homology"/>
<dbReference type="GO" id="GO:1902975">
    <property type="term" value="P:mitotic DNA replication initiation"/>
    <property type="evidence" value="ECO:0007669"/>
    <property type="project" value="TreeGrafter"/>
</dbReference>
<gene>
    <name evidence="9" type="ORF">CTHT_0019560</name>
</gene>
<evidence type="ECO:0000313" key="9">
    <source>
        <dbReference type="EMBL" id="EGS22423.1"/>
    </source>
</evidence>
<comment type="similarity">
    <text evidence="2 6">Belongs to the GINS3/PSF3 family.</text>
</comment>
<dbReference type="InterPro" id="IPR021151">
    <property type="entry name" value="GINS_A"/>
</dbReference>
<comment type="subunit">
    <text evidence="6">Component of the GINS complex.</text>
</comment>
<dbReference type="Proteomes" id="UP000008066">
    <property type="component" value="Unassembled WGS sequence"/>
</dbReference>
<feature type="domain" description="DNA replication complex GINS protein PSF3 N-terminal" evidence="8">
    <location>
        <begin position="4"/>
        <end position="56"/>
    </location>
</feature>
<dbReference type="RefSeq" id="XP_006692442.1">
    <property type="nucleotide sequence ID" value="XM_006692379.1"/>
</dbReference>
<dbReference type="EMBL" id="GL988040">
    <property type="protein sequence ID" value="EGS22423.1"/>
    <property type="molecule type" value="Genomic_DNA"/>
</dbReference>
<feature type="domain" description="GINS subunit" evidence="7">
    <location>
        <begin position="76"/>
        <end position="190"/>
    </location>
</feature>
<dbReference type="OrthoDB" id="10251744at2759"/>
<dbReference type="InterPro" id="IPR038437">
    <property type="entry name" value="GINS_Psf3_sf"/>
</dbReference>
<comment type="subcellular location">
    <subcellularLocation>
        <location evidence="1 6">Nucleus</location>
    </subcellularLocation>
</comment>
<organism evidence="10">
    <name type="scientific">Chaetomium thermophilum (strain DSM 1495 / CBS 144.50 / IMI 039719)</name>
    <name type="common">Thermochaetoides thermophila</name>
    <dbReference type="NCBI Taxonomy" id="759272"/>
    <lineage>
        <taxon>Eukaryota</taxon>
        <taxon>Fungi</taxon>
        <taxon>Dikarya</taxon>
        <taxon>Ascomycota</taxon>
        <taxon>Pezizomycotina</taxon>
        <taxon>Sordariomycetes</taxon>
        <taxon>Sordariomycetidae</taxon>
        <taxon>Sordariales</taxon>
        <taxon>Chaetomiaceae</taxon>
        <taxon>Thermochaetoides</taxon>
    </lineage>
</organism>
<dbReference type="PANTHER" id="PTHR22768:SF0">
    <property type="entry name" value="DNA REPLICATION COMPLEX GINS PROTEIN PSF3"/>
    <property type="match status" value="1"/>
</dbReference>
<evidence type="ECO:0000256" key="4">
    <source>
        <dbReference type="ARBA" id="ARBA00022705"/>
    </source>
</evidence>
<comment type="function">
    <text evidence="6">The GINS complex plays an essential role in the initiation of DNA replication.</text>
</comment>
<dbReference type="GO" id="GO:0000811">
    <property type="term" value="C:GINS complex"/>
    <property type="evidence" value="ECO:0007669"/>
    <property type="project" value="UniProtKB-UniRule"/>
</dbReference>
<dbReference type="SUPFAM" id="SSF158573">
    <property type="entry name" value="GINS helical bundle-like"/>
    <property type="match status" value="1"/>
</dbReference>
<keyword evidence="5 6" id="KW-0539">Nucleus</keyword>
<evidence type="ECO:0000259" key="8">
    <source>
        <dbReference type="Pfam" id="PF22466"/>
    </source>
</evidence>
<evidence type="ECO:0000313" key="10">
    <source>
        <dbReference type="Proteomes" id="UP000008066"/>
    </source>
</evidence>
<dbReference type="eggNOG" id="KOG1106">
    <property type="taxonomic scope" value="Eukaryota"/>
</dbReference>
<evidence type="ECO:0000259" key="7">
    <source>
        <dbReference type="Pfam" id="PF05916"/>
    </source>
</evidence>
<evidence type="ECO:0000256" key="6">
    <source>
        <dbReference type="RuleBase" id="RU367161"/>
    </source>
</evidence>
<dbReference type="PANTHER" id="PTHR22768">
    <property type="entry name" value="DNA REPLICATION COMPLEX GINS PROTEIN PSF3"/>
    <property type="match status" value="1"/>
</dbReference>
<accession>G0S340</accession>
<dbReference type="Pfam" id="PF22466">
    <property type="entry name" value="PSF3_N"/>
    <property type="match status" value="1"/>
</dbReference>
<dbReference type="KEGG" id="cthr:CTHT_0019560"/>
<dbReference type="InterPro" id="IPR055221">
    <property type="entry name" value="PSF3_N"/>
</dbReference>
<dbReference type="Gene3D" id="1.20.58.2050">
    <property type="match status" value="1"/>
</dbReference>
<dbReference type="AlphaFoldDB" id="G0S340"/>
<dbReference type="SUPFAM" id="SSF160059">
    <property type="entry name" value="PriA/YqbF domain"/>
    <property type="match status" value="1"/>
</dbReference>
<dbReference type="CDD" id="cd11713">
    <property type="entry name" value="GINS_A_psf3"/>
    <property type="match status" value="1"/>
</dbReference>
<dbReference type="GeneID" id="18255994"/>
<dbReference type="InterPro" id="IPR036224">
    <property type="entry name" value="GINS_bundle-like_dom_sf"/>
</dbReference>
<dbReference type="InterPro" id="IPR010492">
    <property type="entry name" value="GINS_Psf3"/>
</dbReference>
<dbReference type="HOGENOM" id="CLU_081646_0_1_1"/>
<evidence type="ECO:0000256" key="1">
    <source>
        <dbReference type="ARBA" id="ARBA00004123"/>
    </source>
</evidence>
<reference evidence="9 10" key="1">
    <citation type="journal article" date="2011" name="Cell">
        <title>Insight into structure and assembly of the nuclear pore complex by utilizing the genome of a eukaryotic thermophile.</title>
        <authorList>
            <person name="Amlacher S."/>
            <person name="Sarges P."/>
            <person name="Flemming D."/>
            <person name="van Noort V."/>
            <person name="Kunze R."/>
            <person name="Devos D.P."/>
            <person name="Arumugam M."/>
            <person name="Bork P."/>
            <person name="Hurt E."/>
        </authorList>
    </citation>
    <scope>NUCLEOTIDE SEQUENCE [LARGE SCALE GENOMIC DNA]</scope>
    <source>
        <strain evidence="10">DSM 1495 / CBS 144.50 / IMI 039719</strain>
    </source>
</reference>
<dbReference type="STRING" id="759272.G0S340"/>
<dbReference type="OMA" id="IYKEGWR"/>
<dbReference type="CDD" id="cd21693">
    <property type="entry name" value="GINS_B_Psf3"/>
    <property type="match status" value="1"/>
</dbReference>
<evidence type="ECO:0000256" key="2">
    <source>
        <dbReference type="ARBA" id="ARBA00006343"/>
    </source>
</evidence>
<keyword evidence="10" id="KW-1185">Reference proteome</keyword>